<keyword evidence="3" id="KW-1185">Reference proteome</keyword>
<protein>
    <submittedName>
        <fullName evidence="2">Uncharacterized protein</fullName>
    </submittedName>
</protein>
<dbReference type="Proteomes" id="UP001066276">
    <property type="component" value="Chromosome 2_1"/>
</dbReference>
<dbReference type="EMBL" id="JANPWB010000003">
    <property type="protein sequence ID" value="KAJ1200725.1"/>
    <property type="molecule type" value="Genomic_DNA"/>
</dbReference>
<evidence type="ECO:0000313" key="2">
    <source>
        <dbReference type="EMBL" id="KAJ1200725.1"/>
    </source>
</evidence>
<evidence type="ECO:0000256" key="1">
    <source>
        <dbReference type="SAM" id="MobiDB-lite"/>
    </source>
</evidence>
<name>A0AAV7VJK6_PLEWA</name>
<accession>A0AAV7VJK6</accession>
<evidence type="ECO:0000313" key="3">
    <source>
        <dbReference type="Proteomes" id="UP001066276"/>
    </source>
</evidence>
<reference evidence="2" key="1">
    <citation type="journal article" date="2022" name="bioRxiv">
        <title>Sequencing and chromosome-scale assembly of the giantPleurodeles waltlgenome.</title>
        <authorList>
            <person name="Brown T."/>
            <person name="Elewa A."/>
            <person name="Iarovenko S."/>
            <person name="Subramanian E."/>
            <person name="Araus A.J."/>
            <person name="Petzold A."/>
            <person name="Susuki M."/>
            <person name="Suzuki K.-i.T."/>
            <person name="Hayashi T."/>
            <person name="Toyoda A."/>
            <person name="Oliveira C."/>
            <person name="Osipova E."/>
            <person name="Leigh N.D."/>
            <person name="Simon A."/>
            <person name="Yun M.H."/>
        </authorList>
    </citation>
    <scope>NUCLEOTIDE SEQUENCE</scope>
    <source>
        <strain evidence="2">20211129_DDA</strain>
        <tissue evidence="2">Liver</tissue>
    </source>
</reference>
<organism evidence="2 3">
    <name type="scientific">Pleurodeles waltl</name>
    <name type="common">Iberian ribbed newt</name>
    <dbReference type="NCBI Taxonomy" id="8319"/>
    <lineage>
        <taxon>Eukaryota</taxon>
        <taxon>Metazoa</taxon>
        <taxon>Chordata</taxon>
        <taxon>Craniata</taxon>
        <taxon>Vertebrata</taxon>
        <taxon>Euteleostomi</taxon>
        <taxon>Amphibia</taxon>
        <taxon>Batrachia</taxon>
        <taxon>Caudata</taxon>
        <taxon>Salamandroidea</taxon>
        <taxon>Salamandridae</taxon>
        <taxon>Pleurodelinae</taxon>
        <taxon>Pleurodeles</taxon>
    </lineage>
</organism>
<proteinExistence type="predicted"/>
<feature type="region of interest" description="Disordered" evidence="1">
    <location>
        <begin position="96"/>
        <end position="118"/>
    </location>
</feature>
<comment type="caution">
    <text evidence="2">The sequence shown here is derived from an EMBL/GenBank/DDBJ whole genome shotgun (WGS) entry which is preliminary data.</text>
</comment>
<feature type="compositionally biased region" description="Basic and acidic residues" evidence="1">
    <location>
        <begin position="103"/>
        <end position="118"/>
    </location>
</feature>
<dbReference type="AlphaFoldDB" id="A0AAV7VJK6"/>
<gene>
    <name evidence="2" type="ORF">NDU88_004546</name>
</gene>
<sequence>MNNYTMPKQLANKDECEVETLTAGKPSLRAFIVVIQDLKGTLEPKPVTIGVTLLRQDFKKISKKVTAAESHINLLQSTTKKVESQVQLLTKQSAAMAQGSEWQSKEEQHKGYGDPIRG</sequence>